<dbReference type="InterPro" id="IPR012867">
    <property type="entry name" value="DUF1648"/>
</dbReference>
<dbReference type="Pfam" id="PF07853">
    <property type="entry name" value="DUF1648"/>
    <property type="match status" value="1"/>
</dbReference>
<feature type="transmembrane region" description="Helical" evidence="1">
    <location>
        <begin position="88"/>
        <end position="110"/>
    </location>
</feature>
<keyword evidence="4" id="KW-1185">Reference proteome</keyword>
<feature type="transmembrane region" description="Helical" evidence="1">
    <location>
        <begin position="60"/>
        <end position="81"/>
    </location>
</feature>
<proteinExistence type="predicted"/>
<keyword evidence="1" id="KW-0812">Transmembrane</keyword>
<evidence type="ECO:0000313" key="4">
    <source>
        <dbReference type="Proteomes" id="UP001597024"/>
    </source>
</evidence>
<feature type="domain" description="DUF1648" evidence="2">
    <location>
        <begin position="22"/>
        <end position="68"/>
    </location>
</feature>
<sequence length="162" mass="17048">MDGSRGSRSIPRKLALLTCGPLLAAALSVWAFERIPADAVVPVRWSAIGEADRYVSRLEALLTLPIILVVVSLVALLIDILGGVRRSVVPGWVLVSLVLVTAHGFILQTALSDKAILPRAVVGALGLAVLALIDRPAVPVRWRRGIALLGCAILVAAFAVPL</sequence>
<evidence type="ECO:0000313" key="3">
    <source>
        <dbReference type="EMBL" id="MFD0887434.1"/>
    </source>
</evidence>
<dbReference type="Proteomes" id="UP001597024">
    <property type="component" value="Unassembled WGS sequence"/>
</dbReference>
<protein>
    <submittedName>
        <fullName evidence="3">DUF1648 domain-containing protein</fullName>
    </submittedName>
</protein>
<evidence type="ECO:0000256" key="1">
    <source>
        <dbReference type="SAM" id="Phobius"/>
    </source>
</evidence>
<accession>A0ABW3DUJ0</accession>
<keyword evidence="1" id="KW-0472">Membrane</keyword>
<feature type="transmembrane region" description="Helical" evidence="1">
    <location>
        <begin position="145"/>
        <end position="161"/>
    </location>
</feature>
<evidence type="ECO:0000259" key="2">
    <source>
        <dbReference type="Pfam" id="PF07853"/>
    </source>
</evidence>
<name>A0ABW3DUJ0_9ACTN</name>
<gene>
    <name evidence="3" type="ORF">ACFQ08_23060</name>
</gene>
<keyword evidence="1" id="KW-1133">Transmembrane helix</keyword>
<feature type="transmembrane region" description="Helical" evidence="1">
    <location>
        <begin position="116"/>
        <end position="133"/>
    </location>
</feature>
<organism evidence="3 4">
    <name type="scientific">Streptosporangium algeriense</name>
    <dbReference type="NCBI Taxonomy" id="1682748"/>
    <lineage>
        <taxon>Bacteria</taxon>
        <taxon>Bacillati</taxon>
        <taxon>Actinomycetota</taxon>
        <taxon>Actinomycetes</taxon>
        <taxon>Streptosporangiales</taxon>
        <taxon>Streptosporangiaceae</taxon>
        <taxon>Streptosporangium</taxon>
    </lineage>
</organism>
<reference evidence="4" key="1">
    <citation type="journal article" date="2019" name="Int. J. Syst. Evol. Microbiol.">
        <title>The Global Catalogue of Microorganisms (GCM) 10K type strain sequencing project: providing services to taxonomists for standard genome sequencing and annotation.</title>
        <authorList>
            <consortium name="The Broad Institute Genomics Platform"/>
            <consortium name="The Broad Institute Genome Sequencing Center for Infectious Disease"/>
            <person name="Wu L."/>
            <person name="Ma J."/>
        </authorList>
    </citation>
    <scope>NUCLEOTIDE SEQUENCE [LARGE SCALE GENOMIC DNA]</scope>
    <source>
        <strain evidence="4">CCUG 62974</strain>
    </source>
</reference>
<dbReference type="EMBL" id="JBHTHX010000931">
    <property type="protein sequence ID" value="MFD0887434.1"/>
    <property type="molecule type" value="Genomic_DNA"/>
</dbReference>
<comment type="caution">
    <text evidence="3">The sequence shown here is derived from an EMBL/GenBank/DDBJ whole genome shotgun (WGS) entry which is preliminary data.</text>
</comment>